<dbReference type="Pfam" id="PF14905">
    <property type="entry name" value="OMP_b-brl_3"/>
    <property type="match status" value="1"/>
</dbReference>
<evidence type="ECO:0000313" key="11">
    <source>
        <dbReference type="EMBL" id="QGZ96308.1"/>
    </source>
</evidence>
<dbReference type="GO" id="GO:0009279">
    <property type="term" value="C:cell outer membrane"/>
    <property type="evidence" value="ECO:0007669"/>
    <property type="project" value="UniProtKB-SubCell"/>
</dbReference>
<dbReference type="InterPro" id="IPR039426">
    <property type="entry name" value="TonB-dep_rcpt-like"/>
</dbReference>
<dbReference type="EMBL" id="CP047045">
    <property type="protein sequence ID" value="QGZ96308.1"/>
    <property type="molecule type" value="Genomic_DNA"/>
</dbReference>
<feature type="region of interest" description="Disordered" evidence="8">
    <location>
        <begin position="22"/>
        <end position="48"/>
    </location>
</feature>
<evidence type="ECO:0000313" key="12">
    <source>
        <dbReference type="Proteomes" id="UP000431269"/>
    </source>
</evidence>
<evidence type="ECO:0000256" key="4">
    <source>
        <dbReference type="ARBA" id="ARBA00022692"/>
    </source>
</evidence>
<gene>
    <name evidence="11" type="ORF">DSM104635_03166</name>
</gene>
<proteinExistence type="predicted"/>
<dbReference type="PANTHER" id="PTHR30069:SF29">
    <property type="entry name" value="HEMOGLOBIN AND HEMOGLOBIN-HAPTOGLOBIN-BINDING PROTEIN 1-RELATED"/>
    <property type="match status" value="1"/>
</dbReference>
<dbReference type="InterPro" id="IPR036942">
    <property type="entry name" value="Beta-barrel_TonB_sf"/>
</dbReference>
<accession>A0A6I6MSI8</accession>
<keyword evidence="11" id="KW-0675">Receptor</keyword>
<keyword evidence="3" id="KW-1134">Transmembrane beta strand</keyword>
<dbReference type="InterPro" id="IPR041700">
    <property type="entry name" value="OMP_b-brl_3"/>
</dbReference>
<feature type="domain" description="Outer membrane protein beta-barrel" evidence="10">
    <location>
        <begin position="342"/>
        <end position="700"/>
    </location>
</feature>
<evidence type="ECO:0000256" key="3">
    <source>
        <dbReference type="ARBA" id="ARBA00022452"/>
    </source>
</evidence>
<reference evidence="12" key="1">
    <citation type="submission" date="2019-12" db="EMBL/GenBank/DDBJ databases">
        <title>Complete genome of Terracaulis silvestris 0127_4.</title>
        <authorList>
            <person name="Vieira S."/>
            <person name="Riedel T."/>
            <person name="Sproer C."/>
            <person name="Pascual J."/>
            <person name="Boedeker C."/>
            <person name="Overmann J."/>
        </authorList>
    </citation>
    <scope>NUCLEOTIDE SEQUENCE [LARGE SCALE GENOMIC DNA]</scope>
    <source>
        <strain evidence="12">0127_4</strain>
    </source>
</reference>
<keyword evidence="2" id="KW-0813">Transport</keyword>
<dbReference type="GO" id="GO:0044718">
    <property type="term" value="P:siderophore transmembrane transport"/>
    <property type="evidence" value="ECO:0007669"/>
    <property type="project" value="TreeGrafter"/>
</dbReference>
<evidence type="ECO:0000256" key="5">
    <source>
        <dbReference type="ARBA" id="ARBA00022729"/>
    </source>
</evidence>
<evidence type="ECO:0000256" key="2">
    <source>
        <dbReference type="ARBA" id="ARBA00022448"/>
    </source>
</evidence>
<dbReference type="RefSeq" id="WP_158767106.1">
    <property type="nucleotide sequence ID" value="NZ_CP047045.1"/>
</dbReference>
<evidence type="ECO:0000256" key="1">
    <source>
        <dbReference type="ARBA" id="ARBA00004571"/>
    </source>
</evidence>
<comment type="subcellular location">
    <subcellularLocation>
        <location evidence="1">Cell outer membrane</location>
        <topology evidence="1">Multi-pass membrane protein</topology>
    </subcellularLocation>
</comment>
<keyword evidence="12" id="KW-1185">Reference proteome</keyword>
<dbReference type="Gene3D" id="2.40.170.20">
    <property type="entry name" value="TonB-dependent receptor, beta-barrel domain"/>
    <property type="match status" value="1"/>
</dbReference>
<feature type="signal peptide" evidence="9">
    <location>
        <begin position="1"/>
        <end position="25"/>
    </location>
</feature>
<keyword evidence="6" id="KW-0472">Membrane</keyword>
<dbReference type="Proteomes" id="UP000431269">
    <property type="component" value="Chromosome"/>
</dbReference>
<evidence type="ECO:0000259" key="10">
    <source>
        <dbReference type="Pfam" id="PF14905"/>
    </source>
</evidence>
<feature type="chain" id="PRO_5026200194" evidence="9">
    <location>
        <begin position="26"/>
        <end position="724"/>
    </location>
</feature>
<dbReference type="KEGG" id="tsv:DSM104635_03166"/>
<name>A0A6I6MSI8_9CAUL</name>
<dbReference type="AlphaFoldDB" id="A0A6I6MSI8"/>
<feature type="compositionally biased region" description="Acidic residues" evidence="8">
    <location>
        <begin position="39"/>
        <end position="48"/>
    </location>
</feature>
<dbReference type="GO" id="GO:0015344">
    <property type="term" value="F:siderophore uptake transmembrane transporter activity"/>
    <property type="evidence" value="ECO:0007669"/>
    <property type="project" value="TreeGrafter"/>
</dbReference>
<feature type="region of interest" description="Disordered" evidence="8">
    <location>
        <begin position="703"/>
        <end position="724"/>
    </location>
</feature>
<evidence type="ECO:0000256" key="9">
    <source>
        <dbReference type="SAM" id="SignalP"/>
    </source>
</evidence>
<dbReference type="InterPro" id="IPR037066">
    <property type="entry name" value="Plug_dom_sf"/>
</dbReference>
<dbReference type="SUPFAM" id="SSF56935">
    <property type="entry name" value="Porins"/>
    <property type="match status" value="1"/>
</dbReference>
<keyword evidence="5 9" id="KW-0732">Signal</keyword>
<evidence type="ECO:0000256" key="6">
    <source>
        <dbReference type="ARBA" id="ARBA00023136"/>
    </source>
</evidence>
<evidence type="ECO:0000256" key="7">
    <source>
        <dbReference type="ARBA" id="ARBA00023237"/>
    </source>
</evidence>
<keyword evidence="7" id="KW-0998">Cell outer membrane</keyword>
<dbReference type="PANTHER" id="PTHR30069">
    <property type="entry name" value="TONB-DEPENDENT OUTER MEMBRANE RECEPTOR"/>
    <property type="match status" value="1"/>
</dbReference>
<keyword evidence="4" id="KW-0812">Transmembrane</keyword>
<dbReference type="Gene3D" id="2.170.130.10">
    <property type="entry name" value="TonB-dependent receptor, plug domain"/>
    <property type="match status" value="1"/>
</dbReference>
<organism evidence="11 12">
    <name type="scientific">Terricaulis silvestris</name>
    <dbReference type="NCBI Taxonomy" id="2686094"/>
    <lineage>
        <taxon>Bacteria</taxon>
        <taxon>Pseudomonadati</taxon>
        <taxon>Pseudomonadota</taxon>
        <taxon>Alphaproteobacteria</taxon>
        <taxon>Caulobacterales</taxon>
        <taxon>Caulobacteraceae</taxon>
        <taxon>Terricaulis</taxon>
    </lineage>
</organism>
<protein>
    <submittedName>
        <fullName evidence="11">Outer membrane receptor FepA</fullName>
    </submittedName>
</protein>
<sequence>MGIGRRLTWLATASLALSAAGLAHAQQTPQPQPAAPPEAAEEEIDESDDIVVLAEPGDQVRIDRRTYTLRDDPAAQSTDMFEVLGKVPAVSVAPSGAVTLLGADNVTIQINGQPVPGQNLEQVLRGITGASVERIEVITNPSAQYSAAASGGIINIITRQRFDTGFSGTVQASYDTLDSYHAGFSPTWSKGPWSISGSIGAFGGTQNSHFLRTREIFAPANTTVEEGAQNIDYSGFYASRLQVGYQIDPRRRVSVALDGVSADNEIERATSTSDSGGPLSDQLTLVDNDFDNRQLIFDAQQTGEQPRQSVKFNSVLQRITFSSGQDITIEPDGGPVQHFLANFETESVITNSKLDFEQPVGEERFLTFGAAFDTAEQDIENTRETVAGPPAIPDFDALLEGVQQTAALYGTFQFRTGDWTWLPGVRGESYRREVVSGGIESDTTDERIFPSLHIRRSLGSSVELDVSYTQRIQRPGFQQLDPSLRFIDVDRALSGNPDLEPAITDAYEANLTFQRNGASFGLTFYDRITTDVFSPFVEVNPDGIIVQRPVNAGESEQRGLQAILRGPIGDNWRYSLTANVLNREFDVLNGATLSSRSEFEYDGVAQIDYSDEDQVEIGADQVQLEVRFQGPRHTLQSDFDEFIVANATWRRRLTPQLFGVIAVQDIFSSQDQIQETLTPNYFERSETQSPGARLRFALTYQFGAATGRPPPPDQPMGPQIPGGG</sequence>
<evidence type="ECO:0000256" key="8">
    <source>
        <dbReference type="SAM" id="MobiDB-lite"/>
    </source>
</evidence>